<dbReference type="GO" id="GO:0004222">
    <property type="term" value="F:metalloendopeptidase activity"/>
    <property type="evidence" value="ECO:0007669"/>
    <property type="project" value="TreeGrafter"/>
</dbReference>
<evidence type="ECO:0000313" key="6">
    <source>
        <dbReference type="EMBL" id="RUT33239.1"/>
    </source>
</evidence>
<feature type="domain" description="M23ase beta-sheet core" evidence="4">
    <location>
        <begin position="329"/>
        <end position="423"/>
    </location>
</feature>
<proteinExistence type="predicted"/>
<gene>
    <name evidence="6" type="ORF">EJP77_06175</name>
</gene>
<feature type="domain" description="Peptidoglycan hydrolase PcsB coiled-coil" evidence="5">
    <location>
        <begin position="107"/>
        <end position="177"/>
    </location>
</feature>
<name>A0A3S1D714_9BACL</name>
<dbReference type="InterPro" id="IPR016047">
    <property type="entry name" value="M23ase_b-sheet_dom"/>
</dbReference>
<dbReference type="EMBL" id="RZNX01000002">
    <property type="protein sequence ID" value="RUT33239.1"/>
    <property type="molecule type" value="Genomic_DNA"/>
</dbReference>
<dbReference type="RefSeq" id="WP_127198355.1">
    <property type="nucleotide sequence ID" value="NZ_RZNX01000002.1"/>
</dbReference>
<evidence type="ECO:0000259" key="5">
    <source>
        <dbReference type="Pfam" id="PF24568"/>
    </source>
</evidence>
<evidence type="ECO:0000259" key="4">
    <source>
        <dbReference type="Pfam" id="PF01551"/>
    </source>
</evidence>
<dbReference type="InterPro" id="IPR050570">
    <property type="entry name" value="Cell_wall_metabolism_enzyme"/>
</dbReference>
<keyword evidence="7" id="KW-1185">Reference proteome</keyword>
<comment type="caution">
    <text evidence="6">The sequence shown here is derived from an EMBL/GenBank/DDBJ whole genome shotgun (WGS) entry which is preliminary data.</text>
</comment>
<dbReference type="PANTHER" id="PTHR21666">
    <property type="entry name" value="PEPTIDASE-RELATED"/>
    <property type="match status" value="1"/>
</dbReference>
<feature type="region of interest" description="Disordered" evidence="3">
    <location>
        <begin position="271"/>
        <end position="300"/>
    </location>
</feature>
<dbReference type="Gene3D" id="2.70.70.10">
    <property type="entry name" value="Glucose Permease (Domain IIA)"/>
    <property type="match status" value="1"/>
</dbReference>
<sequence length="427" mass="47281">MKKWLSVVVVMALAVVIFQPTEGYAKKRTIDQIDHELRLLQQQAKSAKNQQQQAEEDKQEAMHYKNKATNFLQQVMEQIDTVSNELAGITSEIDKTEDQLRATAEKIDQTQKRIDEREKLLDSRVRLMYTDGAVSYLDVLLSSTSFTDFLDRADSLQAIAQQDQTILEDHKRDKALILEEQANLKNAYAKAKDLYSEAESRKVLLAAKEKEKQKLIANYQSDIEESDDISAKQDQMLVQIASKRAQLGQEKNKLRAAQIYAYNQKKKSKTVKVASSSSSSHSNSSSSSSSGSSEGFKGNGGSMGLPVSGARISSPYGYRIHPITGVKKLHTGTDFAVSEGTDVHAADSGNVIVAEWWNGYGNCVIIDHGNNIWTLYGHLSKINVQKGDNVKRGEVIAESGNTGASTGPHLHFEVRVNGTPVDPMPYL</sequence>
<dbReference type="CDD" id="cd12797">
    <property type="entry name" value="M23_peptidase"/>
    <property type="match status" value="1"/>
</dbReference>
<dbReference type="InterPro" id="IPR011055">
    <property type="entry name" value="Dup_hybrid_motif"/>
</dbReference>
<dbReference type="PANTHER" id="PTHR21666:SF289">
    <property type="entry name" value="L-ALA--D-GLU ENDOPEPTIDASE"/>
    <property type="match status" value="1"/>
</dbReference>
<reference evidence="6 7" key="1">
    <citation type="submission" date="2018-12" db="EMBL/GenBank/DDBJ databases">
        <authorList>
            <person name="Sun L."/>
            <person name="Chen Z."/>
        </authorList>
    </citation>
    <scope>NUCLEOTIDE SEQUENCE [LARGE SCALE GENOMIC DNA]</scope>
    <source>
        <strain evidence="6 7">3-5-3</strain>
    </source>
</reference>
<dbReference type="Gene3D" id="6.10.250.3150">
    <property type="match status" value="1"/>
</dbReference>
<evidence type="ECO:0000256" key="3">
    <source>
        <dbReference type="SAM" id="MobiDB-lite"/>
    </source>
</evidence>
<accession>A0A3S1D714</accession>
<keyword evidence="1" id="KW-0732">Signal</keyword>
<feature type="compositionally biased region" description="Low complexity" evidence="3">
    <location>
        <begin position="275"/>
        <end position="293"/>
    </location>
</feature>
<evidence type="ECO:0000313" key="7">
    <source>
        <dbReference type="Proteomes" id="UP000272464"/>
    </source>
</evidence>
<organism evidence="6 7">
    <name type="scientific">Paenibacillus zeisoli</name>
    <dbReference type="NCBI Taxonomy" id="2496267"/>
    <lineage>
        <taxon>Bacteria</taxon>
        <taxon>Bacillati</taxon>
        <taxon>Bacillota</taxon>
        <taxon>Bacilli</taxon>
        <taxon>Bacillales</taxon>
        <taxon>Paenibacillaceae</taxon>
        <taxon>Paenibacillus</taxon>
    </lineage>
</organism>
<dbReference type="InterPro" id="IPR057309">
    <property type="entry name" value="PcsB_CC"/>
</dbReference>
<dbReference type="Pfam" id="PF24568">
    <property type="entry name" value="CC_PcsB"/>
    <property type="match status" value="1"/>
</dbReference>
<dbReference type="Pfam" id="PF01551">
    <property type="entry name" value="Peptidase_M23"/>
    <property type="match status" value="1"/>
</dbReference>
<dbReference type="FunFam" id="2.70.70.10:FF:000006">
    <property type="entry name" value="M23 family peptidase"/>
    <property type="match status" value="1"/>
</dbReference>
<evidence type="ECO:0000256" key="2">
    <source>
        <dbReference type="SAM" id="Coils"/>
    </source>
</evidence>
<evidence type="ECO:0000256" key="1">
    <source>
        <dbReference type="ARBA" id="ARBA00022729"/>
    </source>
</evidence>
<dbReference type="OrthoDB" id="9805799at2"/>
<keyword evidence="2" id="KW-0175">Coiled coil</keyword>
<protein>
    <submittedName>
        <fullName evidence="6">Uncharacterized protein</fullName>
    </submittedName>
</protein>
<dbReference type="SUPFAM" id="SSF51261">
    <property type="entry name" value="Duplicated hybrid motif"/>
    <property type="match status" value="1"/>
</dbReference>
<feature type="coiled-coil region" evidence="2">
    <location>
        <begin position="30"/>
        <end position="120"/>
    </location>
</feature>
<dbReference type="Proteomes" id="UP000272464">
    <property type="component" value="Unassembled WGS sequence"/>
</dbReference>
<feature type="coiled-coil region" evidence="2">
    <location>
        <begin position="167"/>
        <end position="225"/>
    </location>
</feature>
<dbReference type="AlphaFoldDB" id="A0A3S1D714"/>